<dbReference type="Proteomes" id="UP000218542">
    <property type="component" value="Unassembled WGS sequence"/>
</dbReference>
<keyword evidence="2" id="KW-1185">Reference proteome</keyword>
<dbReference type="EMBL" id="BAOS01000003">
    <property type="protein sequence ID" value="GAX59510.1"/>
    <property type="molecule type" value="Genomic_DNA"/>
</dbReference>
<dbReference type="RefSeq" id="WP_162532111.1">
    <property type="nucleotide sequence ID" value="NZ_BAOS01000003.1"/>
</dbReference>
<evidence type="ECO:0000313" key="2">
    <source>
        <dbReference type="Proteomes" id="UP000218542"/>
    </source>
</evidence>
<name>A0A286TUC6_9BACT</name>
<proteinExistence type="predicted"/>
<organism evidence="1 2">
    <name type="scientific">Candidatus Scalindua japonica</name>
    <dbReference type="NCBI Taxonomy" id="1284222"/>
    <lineage>
        <taxon>Bacteria</taxon>
        <taxon>Pseudomonadati</taxon>
        <taxon>Planctomycetota</taxon>
        <taxon>Candidatus Brocadiia</taxon>
        <taxon>Candidatus Brocadiales</taxon>
        <taxon>Candidatus Scalinduaceae</taxon>
        <taxon>Candidatus Scalindua</taxon>
    </lineage>
</organism>
<dbReference type="GO" id="GO:0043565">
    <property type="term" value="F:sequence-specific DNA binding"/>
    <property type="evidence" value="ECO:0007669"/>
    <property type="project" value="InterPro"/>
</dbReference>
<dbReference type="SUPFAM" id="SSF48295">
    <property type="entry name" value="TrpR-like"/>
    <property type="match status" value="1"/>
</dbReference>
<protein>
    <submittedName>
        <fullName evidence="1">ATPase</fullName>
    </submittedName>
</protein>
<accession>A0A286TUC6</accession>
<reference evidence="2" key="1">
    <citation type="journal article" date="2017" name="Environ. Microbiol. Rep.">
        <title>Genetic Diversity of Marine Anaerobic Ammonium-Oxidizing Bacteria as Revealed by Genomic and Proteomic Analyses of 'Candidatus Scalindua japonica'.</title>
        <authorList>
            <person name="Oshiki M."/>
            <person name="Mizuto K."/>
            <person name="Kimura Z."/>
            <person name="Kindaichi T."/>
            <person name="Satoh H."/>
            <person name="Okabe S."/>
        </authorList>
    </citation>
    <scope>NUCLEOTIDE SEQUENCE [LARGE SCALE GENOMIC DNA]</scope>
    <source>
        <strain evidence="2">husup-a2</strain>
    </source>
</reference>
<comment type="caution">
    <text evidence="1">The sequence shown here is derived from an EMBL/GenBank/DDBJ whole genome shotgun (WGS) entry which is preliminary data.</text>
</comment>
<evidence type="ECO:0000313" key="1">
    <source>
        <dbReference type="EMBL" id="GAX59510.1"/>
    </source>
</evidence>
<gene>
    <name evidence="1" type="ORF">SCALIN_C03_0167</name>
</gene>
<dbReference type="Gene3D" id="1.10.1750.10">
    <property type="match status" value="1"/>
</dbReference>
<sequence>MSNEKNEEIGRYFGIKGSTVSDVLKGVEAMAEKDRKLRKETETLKWAVYY</sequence>
<dbReference type="AlphaFoldDB" id="A0A286TUC6"/>
<dbReference type="InterPro" id="IPR010921">
    <property type="entry name" value="Trp_repressor/repl_initiator"/>
</dbReference>